<dbReference type="PANTHER" id="PTHR31672:SF13">
    <property type="entry name" value="F-BOX PROTEIN CPR30-LIKE"/>
    <property type="match status" value="1"/>
</dbReference>
<dbReference type="Proteomes" id="UP000467841">
    <property type="component" value="Unassembled WGS sequence"/>
</dbReference>
<dbReference type="Gene3D" id="1.20.1280.50">
    <property type="match status" value="1"/>
</dbReference>
<dbReference type="PANTHER" id="PTHR31672">
    <property type="entry name" value="BNACNNG10540D PROTEIN"/>
    <property type="match status" value="1"/>
</dbReference>
<dbReference type="InterPro" id="IPR050796">
    <property type="entry name" value="SCF_F-box_component"/>
</dbReference>
<dbReference type="InterPro" id="IPR036047">
    <property type="entry name" value="F-box-like_dom_sf"/>
</dbReference>
<dbReference type="PROSITE" id="PS50181">
    <property type="entry name" value="FBOX"/>
    <property type="match status" value="1"/>
</dbReference>
<gene>
    <name evidence="2" type="ORF">MERR_LOCUS33012</name>
</gene>
<dbReference type="EMBL" id="CACVBM020001329">
    <property type="protein sequence ID" value="CAA7045777.1"/>
    <property type="molecule type" value="Genomic_DNA"/>
</dbReference>
<name>A0A6D2KDA9_9BRAS</name>
<dbReference type="AlphaFoldDB" id="A0A6D2KDA9"/>
<proteinExistence type="predicted"/>
<dbReference type="Pfam" id="PF07734">
    <property type="entry name" value="FBA_1"/>
    <property type="match status" value="1"/>
</dbReference>
<dbReference type="Pfam" id="PF00646">
    <property type="entry name" value="F-box"/>
    <property type="match status" value="1"/>
</dbReference>
<comment type="caution">
    <text evidence="2">The sequence shown here is derived from an EMBL/GenBank/DDBJ whole genome shotgun (WGS) entry which is preliminary data.</text>
</comment>
<organism evidence="2 3">
    <name type="scientific">Microthlaspi erraticum</name>
    <dbReference type="NCBI Taxonomy" id="1685480"/>
    <lineage>
        <taxon>Eukaryota</taxon>
        <taxon>Viridiplantae</taxon>
        <taxon>Streptophyta</taxon>
        <taxon>Embryophyta</taxon>
        <taxon>Tracheophyta</taxon>
        <taxon>Spermatophyta</taxon>
        <taxon>Magnoliopsida</taxon>
        <taxon>eudicotyledons</taxon>
        <taxon>Gunneridae</taxon>
        <taxon>Pentapetalae</taxon>
        <taxon>rosids</taxon>
        <taxon>malvids</taxon>
        <taxon>Brassicales</taxon>
        <taxon>Brassicaceae</taxon>
        <taxon>Coluteocarpeae</taxon>
        <taxon>Microthlaspi</taxon>
    </lineage>
</organism>
<reference evidence="2" key="1">
    <citation type="submission" date="2020-01" db="EMBL/GenBank/DDBJ databases">
        <authorList>
            <person name="Mishra B."/>
        </authorList>
    </citation>
    <scope>NUCLEOTIDE SEQUENCE [LARGE SCALE GENOMIC DNA]</scope>
</reference>
<evidence type="ECO:0000259" key="1">
    <source>
        <dbReference type="PROSITE" id="PS50181"/>
    </source>
</evidence>
<dbReference type="InterPro" id="IPR006527">
    <property type="entry name" value="F-box-assoc_dom_typ1"/>
</dbReference>
<dbReference type="InterPro" id="IPR017451">
    <property type="entry name" value="F-box-assoc_interact_dom"/>
</dbReference>
<dbReference type="InterPro" id="IPR001810">
    <property type="entry name" value="F-box_dom"/>
</dbReference>
<dbReference type="NCBIfam" id="TIGR01640">
    <property type="entry name" value="F_box_assoc_1"/>
    <property type="match status" value="1"/>
</dbReference>
<protein>
    <recommendedName>
        <fullName evidence="1">F-box domain-containing protein</fullName>
    </recommendedName>
</protein>
<keyword evidence="3" id="KW-1185">Reference proteome</keyword>
<evidence type="ECO:0000313" key="3">
    <source>
        <dbReference type="Proteomes" id="UP000467841"/>
    </source>
</evidence>
<dbReference type="SUPFAM" id="SSF81383">
    <property type="entry name" value="F-box domain"/>
    <property type="match status" value="1"/>
</dbReference>
<dbReference type="CDD" id="cd22157">
    <property type="entry name" value="F-box_AtFBW1-like"/>
    <property type="match status" value="1"/>
</dbReference>
<evidence type="ECO:0000313" key="2">
    <source>
        <dbReference type="EMBL" id="CAA7045777.1"/>
    </source>
</evidence>
<dbReference type="SMART" id="SM00256">
    <property type="entry name" value="FBOX"/>
    <property type="match status" value="1"/>
</dbReference>
<sequence>MPTMSDLPEDLVGEILSKLPLTSLIAVRSTCKNWYALSNNQVFGKGSTTRKQFLGFMLMDSRVYSMKLDLQGIHNDHEIGAPSVKQVSILGQAEITKLFHCNGLVLCVTEDKKLLLWNPYLGQTRLTRRSKTMKYLSRYDNFGLGYDNINGYHKILRVYEREDGSLQSEIYDCNSTSWKVLGVHPEWFITYHDSSMSVNENTYFLALENATKNDVWSLLCFDFTAERFGPLRPLPFQSHSHSSESVALSCVRDEKLALLYRRNYWTNMEIWITTEIDPNSVSWSKFLDVDTRSIPRFRDSYNDGTFFIDHEKKVAVLYCSLEYIPTKTCWHETAYIIGEDGYSKSVVVAETPFTSESEETWHSPVVFSSYVPSLVQLRRKRD</sequence>
<dbReference type="OrthoDB" id="1036760at2759"/>
<accession>A0A6D2KDA9</accession>
<feature type="domain" description="F-box" evidence="1">
    <location>
        <begin position="1"/>
        <end position="53"/>
    </location>
</feature>